<feature type="compositionally biased region" description="Polar residues" evidence="1">
    <location>
        <begin position="125"/>
        <end position="152"/>
    </location>
</feature>
<feature type="compositionally biased region" description="Acidic residues" evidence="1">
    <location>
        <begin position="49"/>
        <end position="58"/>
    </location>
</feature>
<dbReference type="Pfam" id="PF00078">
    <property type="entry name" value="RVT_1"/>
    <property type="match status" value="1"/>
</dbReference>
<accession>A0A8K0EHI3</accession>
<dbReference type="PANTHER" id="PTHR47510">
    <property type="entry name" value="REVERSE TRANSCRIPTASE DOMAIN-CONTAINING PROTEIN"/>
    <property type="match status" value="1"/>
</dbReference>
<gene>
    <name evidence="3" type="primary">Hypp8312</name>
    <name evidence="3" type="ORF">BLAG_LOCUS9942</name>
</gene>
<dbReference type="AlphaFoldDB" id="A0A8K0EHI3"/>
<dbReference type="CDD" id="cd01650">
    <property type="entry name" value="RT_nLTR_like"/>
    <property type="match status" value="1"/>
</dbReference>
<dbReference type="InterPro" id="IPR000477">
    <property type="entry name" value="RT_dom"/>
</dbReference>
<evidence type="ECO:0000313" key="3">
    <source>
        <dbReference type="EMBL" id="CAH1248620.1"/>
    </source>
</evidence>
<feature type="compositionally biased region" description="Polar residues" evidence="1">
    <location>
        <begin position="91"/>
        <end position="112"/>
    </location>
</feature>
<proteinExistence type="predicted"/>
<evidence type="ECO:0000313" key="4">
    <source>
        <dbReference type="Proteomes" id="UP000838412"/>
    </source>
</evidence>
<feature type="compositionally biased region" description="Acidic residues" evidence="1">
    <location>
        <begin position="7"/>
        <end position="39"/>
    </location>
</feature>
<feature type="domain" description="Reverse transcriptase" evidence="2">
    <location>
        <begin position="397"/>
        <end position="614"/>
    </location>
</feature>
<organism evidence="3 4">
    <name type="scientific">Branchiostoma lanceolatum</name>
    <name type="common">Common lancelet</name>
    <name type="synonym">Amphioxus lanceolatum</name>
    <dbReference type="NCBI Taxonomy" id="7740"/>
    <lineage>
        <taxon>Eukaryota</taxon>
        <taxon>Metazoa</taxon>
        <taxon>Chordata</taxon>
        <taxon>Cephalochordata</taxon>
        <taxon>Leptocardii</taxon>
        <taxon>Amphioxiformes</taxon>
        <taxon>Branchiostomatidae</taxon>
        <taxon>Branchiostoma</taxon>
    </lineage>
</organism>
<keyword evidence="4" id="KW-1185">Reference proteome</keyword>
<dbReference type="OrthoDB" id="411173at2759"/>
<dbReference type="PANTHER" id="PTHR47510:SF3">
    <property type="entry name" value="ENDO_EXONUCLEASE_PHOSPHATASE DOMAIN-CONTAINING PROTEIN"/>
    <property type="match status" value="1"/>
</dbReference>
<dbReference type="EMBL" id="OV696701">
    <property type="protein sequence ID" value="CAH1248620.1"/>
    <property type="molecule type" value="Genomic_DNA"/>
</dbReference>
<evidence type="ECO:0000259" key="2">
    <source>
        <dbReference type="Pfam" id="PF00078"/>
    </source>
</evidence>
<evidence type="ECO:0000256" key="1">
    <source>
        <dbReference type="SAM" id="MobiDB-lite"/>
    </source>
</evidence>
<protein>
    <submittedName>
        <fullName evidence="3">Hypp8312 protein</fullName>
    </submittedName>
</protein>
<dbReference type="Proteomes" id="UP000838412">
    <property type="component" value="Chromosome 16"/>
</dbReference>
<name>A0A8K0EHI3_BRALA</name>
<sequence length="710" mass="79424">MDHNSGPDDEITSMEDVCEVEDHIEMEEQSESDSEEDEEVIRVERIDPEPDLDIETGDQEAASQIEAAPRIPLPHQDQSPGTRIRMERSNSAHTPTRTGSVDQQGTTSSPTPCLSEENNSDGHRSSVTTPSSAGRENLRGTVTMTPPATPSFSPKDKSRDGLKYKTKLGTALAVVLGDVPIVEQVDKRKAALKAEPHNKFFKKEYDSSVAQISPVIKNAIKLRQLAFEEQDWATWRTLRNKVQRVIKRAKSEFYSNRVQKLKKENPRAWYKELKVLTGTQRKEMAVRVQGVHDNPSDIANIINNKLTDITTSLPPLDVTKLPAFLPSRVPPTVHPCEVYYKLLQVKAKKSPGPDGISGGLLKEFAYELSTPIANIFNASLHEGKVLQAWKEALVVPIPKSHPPIIDQLRPVSLTSLIAKVCEGFVASWVLQNIENSISPSQFGCRKGRSTTHCLVSLANQLFKAADKRGTSSTWVLTDFSQAFDLVDHTTAICHLLELGVRPEIIPWVASFHTDRSQTTRYQGAISNVKRLTCGLAQGTKLGPIVFIAHVNKIADNMKAQLWAFVDDLNLVEVRLISHPVKLQDDLNILSTWTETNKMKLNPGKCKAMQIESIQVRATKIILGNNFHSYSAACEVLGLQTLEDRRVSLCLKFAQKLYKSERYRHWLPRPRGEISGRETRQNKKLDLLPVRTARYSSSPIPYLVHLLNTTL</sequence>
<reference evidence="3" key="1">
    <citation type="submission" date="2022-01" db="EMBL/GenBank/DDBJ databases">
        <authorList>
            <person name="Braso-Vives M."/>
        </authorList>
    </citation>
    <scope>NUCLEOTIDE SEQUENCE</scope>
</reference>
<feature type="region of interest" description="Disordered" evidence="1">
    <location>
        <begin position="1"/>
        <end position="161"/>
    </location>
</feature>